<dbReference type="InterPro" id="IPR039298">
    <property type="entry name" value="ACOT13"/>
</dbReference>
<evidence type="ECO:0000313" key="5">
    <source>
        <dbReference type="Proteomes" id="UP000193862"/>
    </source>
</evidence>
<proteinExistence type="inferred from homology"/>
<dbReference type="InterPro" id="IPR029069">
    <property type="entry name" value="HotDog_dom_sf"/>
</dbReference>
<name>A0A1Y5TQD5_9RHOB</name>
<dbReference type="AlphaFoldDB" id="A0A1Y5TQD5"/>
<evidence type="ECO:0000259" key="3">
    <source>
        <dbReference type="Pfam" id="PF03061"/>
    </source>
</evidence>
<sequence length="139" mass="14895">MTAPDLSQLYTQTAAQAHLGIRLVAWETDFARFELALEAHHLNRQGLPFGGIHASLLDVAMGYAGCFTGTIDRPQHALTLNMNVSFIGRPQGQLLIAEGRRVGGGKNVFFAQAEVKDAQGALLATATGTFRYSHRAGAS</sequence>
<dbReference type="InterPro" id="IPR003736">
    <property type="entry name" value="PAAI_dom"/>
</dbReference>
<evidence type="ECO:0000256" key="1">
    <source>
        <dbReference type="ARBA" id="ARBA00008324"/>
    </source>
</evidence>
<dbReference type="PANTHER" id="PTHR21660">
    <property type="entry name" value="THIOESTERASE SUPERFAMILY MEMBER-RELATED"/>
    <property type="match status" value="1"/>
</dbReference>
<dbReference type="Gene3D" id="3.10.129.10">
    <property type="entry name" value="Hotdog Thioesterase"/>
    <property type="match status" value="1"/>
</dbReference>
<dbReference type="EMBL" id="FWFS01000013">
    <property type="protein sequence ID" value="SLN67634.1"/>
    <property type="molecule type" value="Genomic_DNA"/>
</dbReference>
<evidence type="ECO:0000313" key="4">
    <source>
        <dbReference type="EMBL" id="SLN67634.1"/>
    </source>
</evidence>
<dbReference type="InterPro" id="IPR006683">
    <property type="entry name" value="Thioestr_dom"/>
</dbReference>
<dbReference type="PANTHER" id="PTHR21660:SF1">
    <property type="entry name" value="ACYL-COENZYME A THIOESTERASE 13"/>
    <property type="match status" value="1"/>
</dbReference>
<dbReference type="NCBIfam" id="TIGR00369">
    <property type="entry name" value="unchar_dom_1"/>
    <property type="match status" value="1"/>
</dbReference>
<organism evidence="4 5">
    <name type="scientific">Aquimixticola soesokkakensis</name>
    <dbReference type="NCBI Taxonomy" id="1519096"/>
    <lineage>
        <taxon>Bacteria</taxon>
        <taxon>Pseudomonadati</taxon>
        <taxon>Pseudomonadota</taxon>
        <taxon>Alphaproteobacteria</taxon>
        <taxon>Rhodobacterales</taxon>
        <taxon>Paracoccaceae</taxon>
        <taxon>Aquimixticola</taxon>
    </lineage>
</organism>
<evidence type="ECO:0000256" key="2">
    <source>
        <dbReference type="ARBA" id="ARBA00022801"/>
    </source>
</evidence>
<dbReference type="OrthoDB" id="3477511at2"/>
<dbReference type="RefSeq" id="WP_085837963.1">
    <property type="nucleotide sequence ID" value="NZ_FWFS01000013.1"/>
</dbReference>
<keyword evidence="2" id="KW-0378">Hydrolase</keyword>
<dbReference type="Pfam" id="PF03061">
    <property type="entry name" value="4HBT"/>
    <property type="match status" value="1"/>
</dbReference>
<accession>A0A1Y5TQD5</accession>
<gene>
    <name evidence="4" type="ORF">AQS8620_03168</name>
</gene>
<protein>
    <recommendedName>
        <fullName evidence="3">Thioesterase domain-containing protein</fullName>
    </recommendedName>
</protein>
<dbReference type="CDD" id="cd03443">
    <property type="entry name" value="PaaI_thioesterase"/>
    <property type="match status" value="1"/>
</dbReference>
<keyword evidence="5" id="KW-1185">Reference proteome</keyword>
<feature type="domain" description="Thioesterase" evidence="3">
    <location>
        <begin position="49"/>
        <end position="123"/>
    </location>
</feature>
<dbReference type="SUPFAM" id="SSF54637">
    <property type="entry name" value="Thioesterase/thiol ester dehydrase-isomerase"/>
    <property type="match status" value="1"/>
</dbReference>
<dbReference type="Proteomes" id="UP000193862">
    <property type="component" value="Unassembled WGS sequence"/>
</dbReference>
<dbReference type="GO" id="GO:0047617">
    <property type="term" value="F:fatty acyl-CoA hydrolase activity"/>
    <property type="evidence" value="ECO:0007669"/>
    <property type="project" value="InterPro"/>
</dbReference>
<comment type="similarity">
    <text evidence="1">Belongs to the thioesterase PaaI family.</text>
</comment>
<reference evidence="4 5" key="1">
    <citation type="submission" date="2017-03" db="EMBL/GenBank/DDBJ databases">
        <authorList>
            <person name="Afonso C.L."/>
            <person name="Miller P.J."/>
            <person name="Scott M.A."/>
            <person name="Spackman E."/>
            <person name="Goraichik I."/>
            <person name="Dimitrov K.M."/>
            <person name="Suarez D.L."/>
            <person name="Swayne D.E."/>
        </authorList>
    </citation>
    <scope>NUCLEOTIDE SEQUENCE [LARGE SCALE GENOMIC DNA]</scope>
    <source>
        <strain evidence="4 5">CECT 8620</strain>
    </source>
</reference>